<dbReference type="EMBL" id="CAJJDN010000019">
    <property type="protein sequence ID" value="CAD8064951.1"/>
    <property type="molecule type" value="Genomic_DNA"/>
</dbReference>
<name>A0A8S1LEP4_9CILI</name>
<accession>A0A8S1LEP4</accession>
<gene>
    <name evidence="1" type="ORF">PSON_ATCC_30995.1.T0190402</name>
</gene>
<organism evidence="1 2">
    <name type="scientific">Paramecium sonneborni</name>
    <dbReference type="NCBI Taxonomy" id="65129"/>
    <lineage>
        <taxon>Eukaryota</taxon>
        <taxon>Sar</taxon>
        <taxon>Alveolata</taxon>
        <taxon>Ciliophora</taxon>
        <taxon>Intramacronucleata</taxon>
        <taxon>Oligohymenophorea</taxon>
        <taxon>Peniculida</taxon>
        <taxon>Parameciidae</taxon>
        <taxon>Paramecium</taxon>
    </lineage>
</organism>
<protein>
    <submittedName>
        <fullName evidence="1">Uncharacterized protein</fullName>
    </submittedName>
</protein>
<reference evidence="1" key="1">
    <citation type="submission" date="2021-01" db="EMBL/GenBank/DDBJ databases">
        <authorList>
            <consortium name="Genoscope - CEA"/>
            <person name="William W."/>
        </authorList>
    </citation>
    <scope>NUCLEOTIDE SEQUENCE</scope>
</reference>
<keyword evidence="2" id="KW-1185">Reference proteome</keyword>
<proteinExistence type="predicted"/>
<dbReference type="Proteomes" id="UP000692954">
    <property type="component" value="Unassembled WGS sequence"/>
</dbReference>
<sequence length="178" mass="21629">MKKYDQRIVICYIKRIQKGRFKRTVQWFKDLEVMEQYAKEEWNEEMNEYSVIWNRQIKQSTLLGEDKCTEFETGKDVEEIGLEDENLQLQGKGECKRLNTNRVRMIPNYGYFNQWRSRMQDARSTVRSGFIGIMQWNVQHHGIKIKPSEQQCWRKWMGRNVKLKRRKKGGIQQTRESR</sequence>
<comment type="caution">
    <text evidence="1">The sequence shown here is derived from an EMBL/GenBank/DDBJ whole genome shotgun (WGS) entry which is preliminary data.</text>
</comment>
<dbReference type="AlphaFoldDB" id="A0A8S1LEP4"/>
<evidence type="ECO:0000313" key="1">
    <source>
        <dbReference type="EMBL" id="CAD8064951.1"/>
    </source>
</evidence>
<evidence type="ECO:0000313" key="2">
    <source>
        <dbReference type="Proteomes" id="UP000692954"/>
    </source>
</evidence>